<keyword evidence="3" id="KW-1185">Reference proteome</keyword>
<reference evidence="2" key="2">
    <citation type="submission" date="2020-09" db="EMBL/GenBank/DDBJ databases">
        <authorList>
            <person name="Sun Q."/>
            <person name="Ohkuma M."/>
        </authorList>
    </citation>
    <scope>NUCLEOTIDE SEQUENCE</scope>
    <source>
        <strain evidence="2">JCM 13919</strain>
    </source>
</reference>
<evidence type="ECO:0000256" key="1">
    <source>
        <dbReference type="SAM" id="MobiDB-lite"/>
    </source>
</evidence>
<dbReference type="RefSeq" id="WP_131777043.1">
    <property type="nucleotide sequence ID" value="NZ_BMOB01000008.1"/>
</dbReference>
<reference evidence="2" key="1">
    <citation type="journal article" date="2014" name="Int. J. Syst. Evol. Microbiol.">
        <title>Complete genome sequence of Corynebacterium casei LMG S-19264T (=DSM 44701T), isolated from a smear-ripened cheese.</title>
        <authorList>
            <consortium name="US DOE Joint Genome Institute (JGI-PGF)"/>
            <person name="Walter F."/>
            <person name="Albersmeier A."/>
            <person name="Kalinowski J."/>
            <person name="Ruckert C."/>
        </authorList>
    </citation>
    <scope>NUCLEOTIDE SEQUENCE</scope>
    <source>
        <strain evidence="2">JCM 13919</strain>
    </source>
</reference>
<name>A0A917JWQ2_9GAMM</name>
<evidence type="ECO:0000313" key="2">
    <source>
        <dbReference type="EMBL" id="GGI90228.1"/>
    </source>
</evidence>
<organism evidence="2 3">
    <name type="scientific">Legionella impletisoli</name>
    <dbReference type="NCBI Taxonomy" id="343510"/>
    <lineage>
        <taxon>Bacteria</taxon>
        <taxon>Pseudomonadati</taxon>
        <taxon>Pseudomonadota</taxon>
        <taxon>Gammaproteobacteria</taxon>
        <taxon>Legionellales</taxon>
        <taxon>Legionellaceae</taxon>
        <taxon>Legionella</taxon>
    </lineage>
</organism>
<feature type="region of interest" description="Disordered" evidence="1">
    <location>
        <begin position="116"/>
        <end position="137"/>
    </location>
</feature>
<dbReference type="EMBL" id="BMOB01000008">
    <property type="protein sequence ID" value="GGI90228.1"/>
    <property type="molecule type" value="Genomic_DNA"/>
</dbReference>
<proteinExistence type="predicted"/>
<gene>
    <name evidence="2" type="ORF">GCM10007966_18780</name>
</gene>
<sequence length="137" mass="15487">MGKVIVSGGKEGGEARLLNLALFNYFTETSNAPAAEKLKQCYQDPTVKLYLVDIRRKEETGEKWEAYDLVAFNKEGKSRCFTIEADANLQVKGLQQIKPKELGEMGKEFYDYYKQELTTGEKAPEEPTPDSSPRPSR</sequence>
<accession>A0A917JWQ2</accession>
<protein>
    <submittedName>
        <fullName evidence="2">Uncharacterized protein</fullName>
    </submittedName>
</protein>
<dbReference type="Proteomes" id="UP000630149">
    <property type="component" value="Unassembled WGS sequence"/>
</dbReference>
<evidence type="ECO:0000313" key="3">
    <source>
        <dbReference type="Proteomes" id="UP000630149"/>
    </source>
</evidence>
<dbReference type="AlphaFoldDB" id="A0A917JWQ2"/>
<comment type="caution">
    <text evidence="2">The sequence shown here is derived from an EMBL/GenBank/DDBJ whole genome shotgun (WGS) entry which is preliminary data.</text>
</comment>